<dbReference type="EMBL" id="PKPP01000996">
    <property type="protein sequence ID" value="PWA86639.1"/>
    <property type="molecule type" value="Genomic_DNA"/>
</dbReference>
<accession>A0A2U1PLL7</accession>
<evidence type="ECO:0000313" key="1">
    <source>
        <dbReference type="EMBL" id="PWA86639.1"/>
    </source>
</evidence>
<proteinExistence type="predicted"/>
<dbReference type="PANTHER" id="PTHR33116:SF86">
    <property type="entry name" value="REVERSE TRANSCRIPTASE DOMAIN-CONTAINING PROTEIN"/>
    <property type="match status" value="1"/>
</dbReference>
<sequence>MTRSCPIISHVFFADDSLFFLKSDPAECQNLVNILARYCSASRQNINFTKSSALFSPNTPEDLQQQLCSLLNIQRMDPKACYLGLPSVIGQNKNELFSFILDKVLYKMQCWKQKLLSQAGREILIKLVIQAIPSYAMQCYLLPKSFFDKLFTHIRRFFWHGDAHGKLALSHKFPFLIPAWKTSLFGIMKIKEIIMSARDIDKLCYSKKNV</sequence>
<evidence type="ECO:0000313" key="2">
    <source>
        <dbReference type="Proteomes" id="UP000245207"/>
    </source>
</evidence>
<dbReference type="OrthoDB" id="1936608at2759"/>
<dbReference type="STRING" id="35608.A0A2U1PLL7"/>
<evidence type="ECO:0008006" key="3">
    <source>
        <dbReference type="Google" id="ProtNLM"/>
    </source>
</evidence>
<dbReference type="Proteomes" id="UP000245207">
    <property type="component" value="Unassembled WGS sequence"/>
</dbReference>
<name>A0A2U1PLL7_ARTAN</name>
<keyword evidence="2" id="KW-1185">Reference proteome</keyword>
<protein>
    <recommendedName>
        <fullName evidence="3">Reverse transcriptase domain, Reverse transcriptase zinc-binding domain protein</fullName>
    </recommendedName>
</protein>
<dbReference type="AlphaFoldDB" id="A0A2U1PLL7"/>
<reference evidence="1 2" key="1">
    <citation type="journal article" date="2018" name="Mol. Plant">
        <title>The genome of Artemisia annua provides insight into the evolution of Asteraceae family and artemisinin biosynthesis.</title>
        <authorList>
            <person name="Shen Q."/>
            <person name="Zhang L."/>
            <person name="Liao Z."/>
            <person name="Wang S."/>
            <person name="Yan T."/>
            <person name="Shi P."/>
            <person name="Liu M."/>
            <person name="Fu X."/>
            <person name="Pan Q."/>
            <person name="Wang Y."/>
            <person name="Lv Z."/>
            <person name="Lu X."/>
            <person name="Zhang F."/>
            <person name="Jiang W."/>
            <person name="Ma Y."/>
            <person name="Chen M."/>
            <person name="Hao X."/>
            <person name="Li L."/>
            <person name="Tang Y."/>
            <person name="Lv G."/>
            <person name="Zhou Y."/>
            <person name="Sun X."/>
            <person name="Brodelius P.E."/>
            <person name="Rose J.K.C."/>
            <person name="Tang K."/>
        </authorList>
    </citation>
    <scope>NUCLEOTIDE SEQUENCE [LARGE SCALE GENOMIC DNA]</scope>
    <source>
        <strain evidence="2">cv. Huhao1</strain>
        <tissue evidence="1">Leaf</tissue>
    </source>
</reference>
<comment type="caution">
    <text evidence="1">The sequence shown here is derived from an EMBL/GenBank/DDBJ whole genome shotgun (WGS) entry which is preliminary data.</text>
</comment>
<dbReference type="PANTHER" id="PTHR33116">
    <property type="entry name" value="REVERSE TRANSCRIPTASE ZINC-BINDING DOMAIN-CONTAINING PROTEIN-RELATED-RELATED"/>
    <property type="match status" value="1"/>
</dbReference>
<gene>
    <name evidence="1" type="ORF">CTI12_AA135020</name>
</gene>
<organism evidence="1 2">
    <name type="scientific">Artemisia annua</name>
    <name type="common">Sweet wormwood</name>
    <dbReference type="NCBI Taxonomy" id="35608"/>
    <lineage>
        <taxon>Eukaryota</taxon>
        <taxon>Viridiplantae</taxon>
        <taxon>Streptophyta</taxon>
        <taxon>Embryophyta</taxon>
        <taxon>Tracheophyta</taxon>
        <taxon>Spermatophyta</taxon>
        <taxon>Magnoliopsida</taxon>
        <taxon>eudicotyledons</taxon>
        <taxon>Gunneridae</taxon>
        <taxon>Pentapetalae</taxon>
        <taxon>asterids</taxon>
        <taxon>campanulids</taxon>
        <taxon>Asterales</taxon>
        <taxon>Asteraceae</taxon>
        <taxon>Asteroideae</taxon>
        <taxon>Anthemideae</taxon>
        <taxon>Artemisiinae</taxon>
        <taxon>Artemisia</taxon>
    </lineage>
</organism>